<dbReference type="AlphaFoldDB" id="A0A166BMZ0"/>
<dbReference type="Gene3D" id="1.20.1280.50">
    <property type="match status" value="1"/>
</dbReference>
<accession>A0A166BMZ0</accession>
<sequence length="579" mass="65852">MKLPLELLIKILEELDYEPLKACMRVSKSLSNVIKESSVLQYHIQLFSRGFIDGVSELSHLQSITSKQQALLDLQDTWSDLRPRRQTRLPPSPKFSLGKLIGGICATYDDRNSEGTSITFTTLPSVARNIELREQRIKLTTKLIEFTIDPSQDLLVLVEKSRALAVGYRFHFRTMSQNTPHPQALKETIEYHPPDDLVEELSIQISGQRIIVLVILYDADGERDFTILGAWDWHAGNFLASYDGGKRVVCSFAHITPSRFMLAEYFLYPRHLARHDPHIRLALLDLCEKPDGNYHFVHVESLLLPPIECPKFWGECRVSEFDIHPDIGPVVTHELPNHPSPFHPDPTHRLFLVTLSLTDDTDFVDPILLELNFCIPFDTISKAAPIARSMSIPSELAYSNAQARHDNSDCHVVLPLRGSRKRIMPESVPAILSAEPIGVNWAAWGRKGVSVIEFNGCACFVFGMRCVALESLRGSATQANLVVLDFSPFAVSACKQATKEAEFSKAVFYASDIFEYRKIFIRNTDEEEKEEEREKEALSFVEMKRVIPCASDVFMDMENIVISRYDREHHHLDVEVWTM</sequence>
<dbReference type="Proteomes" id="UP000076798">
    <property type="component" value="Unassembled WGS sequence"/>
</dbReference>
<dbReference type="InterPro" id="IPR036047">
    <property type="entry name" value="F-box-like_dom_sf"/>
</dbReference>
<dbReference type="Pfam" id="PF00646">
    <property type="entry name" value="F-box"/>
    <property type="match status" value="1"/>
</dbReference>
<organism evidence="2 3">
    <name type="scientific">Sistotremastrum suecicum HHB10207 ss-3</name>
    <dbReference type="NCBI Taxonomy" id="1314776"/>
    <lineage>
        <taxon>Eukaryota</taxon>
        <taxon>Fungi</taxon>
        <taxon>Dikarya</taxon>
        <taxon>Basidiomycota</taxon>
        <taxon>Agaricomycotina</taxon>
        <taxon>Agaricomycetes</taxon>
        <taxon>Sistotremastrales</taxon>
        <taxon>Sistotremastraceae</taxon>
        <taxon>Sistotremastrum</taxon>
    </lineage>
</organism>
<dbReference type="PROSITE" id="PS50181">
    <property type="entry name" value="FBOX"/>
    <property type="match status" value="1"/>
</dbReference>
<dbReference type="InterPro" id="IPR001810">
    <property type="entry name" value="F-box_dom"/>
</dbReference>
<dbReference type="SMART" id="SM00256">
    <property type="entry name" value="FBOX"/>
    <property type="match status" value="1"/>
</dbReference>
<dbReference type="EMBL" id="KV428104">
    <property type="protein sequence ID" value="KZT36560.1"/>
    <property type="molecule type" value="Genomic_DNA"/>
</dbReference>
<gene>
    <name evidence="2" type="ORF">SISSUDRAFT_1063574</name>
</gene>
<keyword evidence="3" id="KW-1185">Reference proteome</keyword>
<evidence type="ECO:0000313" key="3">
    <source>
        <dbReference type="Proteomes" id="UP000076798"/>
    </source>
</evidence>
<dbReference type="SUPFAM" id="SSF81383">
    <property type="entry name" value="F-box domain"/>
    <property type="match status" value="1"/>
</dbReference>
<dbReference type="OrthoDB" id="3256413at2759"/>
<name>A0A166BMZ0_9AGAM</name>
<evidence type="ECO:0000313" key="2">
    <source>
        <dbReference type="EMBL" id="KZT36560.1"/>
    </source>
</evidence>
<feature type="domain" description="F-box" evidence="1">
    <location>
        <begin position="1"/>
        <end position="43"/>
    </location>
</feature>
<protein>
    <recommendedName>
        <fullName evidence="1">F-box domain-containing protein</fullName>
    </recommendedName>
</protein>
<dbReference type="CDD" id="cd09917">
    <property type="entry name" value="F-box_SF"/>
    <property type="match status" value="1"/>
</dbReference>
<evidence type="ECO:0000259" key="1">
    <source>
        <dbReference type="PROSITE" id="PS50181"/>
    </source>
</evidence>
<reference evidence="2 3" key="1">
    <citation type="journal article" date="2016" name="Mol. Biol. Evol.">
        <title>Comparative Genomics of Early-Diverging Mushroom-Forming Fungi Provides Insights into the Origins of Lignocellulose Decay Capabilities.</title>
        <authorList>
            <person name="Nagy L.G."/>
            <person name="Riley R."/>
            <person name="Tritt A."/>
            <person name="Adam C."/>
            <person name="Daum C."/>
            <person name="Floudas D."/>
            <person name="Sun H."/>
            <person name="Yadav J.S."/>
            <person name="Pangilinan J."/>
            <person name="Larsson K.H."/>
            <person name="Matsuura K."/>
            <person name="Barry K."/>
            <person name="Labutti K."/>
            <person name="Kuo R."/>
            <person name="Ohm R.A."/>
            <person name="Bhattacharya S.S."/>
            <person name="Shirouzu T."/>
            <person name="Yoshinaga Y."/>
            <person name="Martin F.M."/>
            <person name="Grigoriev I.V."/>
            <person name="Hibbett D.S."/>
        </authorList>
    </citation>
    <scope>NUCLEOTIDE SEQUENCE [LARGE SCALE GENOMIC DNA]</scope>
    <source>
        <strain evidence="2 3">HHB10207 ss-3</strain>
    </source>
</reference>
<proteinExistence type="predicted"/>